<evidence type="ECO:0000256" key="6">
    <source>
        <dbReference type="ARBA" id="ARBA00023136"/>
    </source>
</evidence>
<keyword evidence="10" id="KW-1185">Reference proteome</keyword>
<organism evidence="9 10">
    <name type="scientific">Kribbella karoonensis</name>
    <dbReference type="NCBI Taxonomy" id="324851"/>
    <lineage>
        <taxon>Bacteria</taxon>
        <taxon>Bacillati</taxon>
        <taxon>Actinomycetota</taxon>
        <taxon>Actinomycetes</taxon>
        <taxon>Propionibacteriales</taxon>
        <taxon>Kribbellaceae</taxon>
        <taxon>Kribbella</taxon>
    </lineage>
</organism>
<dbReference type="InterPro" id="IPR006037">
    <property type="entry name" value="RCK_C"/>
</dbReference>
<evidence type="ECO:0000256" key="3">
    <source>
        <dbReference type="ARBA" id="ARBA00022692"/>
    </source>
</evidence>
<keyword evidence="6 7" id="KW-0472">Membrane</keyword>
<feature type="transmembrane region" description="Helical" evidence="7">
    <location>
        <begin position="55"/>
        <end position="83"/>
    </location>
</feature>
<keyword evidence="4" id="KW-0677">Repeat</keyword>
<proteinExistence type="predicted"/>
<protein>
    <submittedName>
        <fullName evidence="9">SLC13 family permease</fullName>
    </submittedName>
</protein>
<feature type="transmembrane region" description="Helical" evidence="7">
    <location>
        <begin position="413"/>
        <end position="446"/>
    </location>
</feature>
<keyword evidence="2" id="KW-0813">Transport</keyword>
<dbReference type="Pfam" id="PF03600">
    <property type="entry name" value="CitMHS"/>
    <property type="match status" value="1"/>
</dbReference>
<feature type="transmembrane region" description="Helical" evidence="7">
    <location>
        <begin position="536"/>
        <end position="557"/>
    </location>
</feature>
<accession>A0ABN2EGJ7</accession>
<feature type="domain" description="RCK C-terminal" evidence="8">
    <location>
        <begin position="308"/>
        <end position="391"/>
    </location>
</feature>
<evidence type="ECO:0000256" key="1">
    <source>
        <dbReference type="ARBA" id="ARBA00004141"/>
    </source>
</evidence>
<evidence type="ECO:0000256" key="5">
    <source>
        <dbReference type="ARBA" id="ARBA00022989"/>
    </source>
</evidence>
<dbReference type="PANTHER" id="PTHR43652:SF2">
    <property type="entry name" value="BASIC AMINO ACID ANTIPORTER YFCC-RELATED"/>
    <property type="match status" value="1"/>
</dbReference>
<name>A0ABN2EGJ7_9ACTN</name>
<dbReference type="InterPro" id="IPR051679">
    <property type="entry name" value="DASS-Related_Transporters"/>
</dbReference>
<dbReference type="InterPro" id="IPR036721">
    <property type="entry name" value="RCK_C_sf"/>
</dbReference>
<dbReference type="Proteomes" id="UP001500190">
    <property type="component" value="Unassembled WGS sequence"/>
</dbReference>
<evidence type="ECO:0000256" key="4">
    <source>
        <dbReference type="ARBA" id="ARBA00022737"/>
    </source>
</evidence>
<comment type="caution">
    <text evidence="9">The sequence shown here is derived from an EMBL/GenBank/DDBJ whole genome shotgun (WGS) entry which is preliminary data.</text>
</comment>
<sequence length="603" mass="63068">MTDIWLTLSIIGIALVLFAWNPVPAAVVAIGAGLALYFTGVLTMPETVNGFGDPVVILIAALLTIALGLENAGVGAWAGQLLLRLSGRSETTLLVALMVVAAIFSAMIGMNGAVAAMLPVTVVIAVRTGTAPSMLMIPLALACLKGSKLTLLGSPVNVIAATQAEEAGVGHIGFFAWSVLGIPQLVGSIILVVLLGKRLLPERRSESMPADLSGHARTLVDHYRLEHGLHRLVVRATSPLVGTARSTLDLSDYGRLRPVAFLDGDGNGTLDRDQLASGDVVLVRGDADEVDRFAADLQLEVTEHGENAALADVLLSRDSGLAEVVIPQRSPMIGRTVFPGMTTEDDDLMILAVQRGGAELLRPRLTLRAGDHVLLQGTWPALERYLSNPQVLVIDAPDLVKKQAVALGRSAPVALGILALLIVLLVFDLMPAPIAALVCAGLMIVTRVVRLPQVYRGIDWNTVILIGAMIAPATAMAKSGAAKLIGDHIVSALGGAGPVVVLAGLFVAATIVTQFISNTSTALVMIPIGLATASDLGVSALPMMISVAMGASASFLTPFANGVSLMVYGPGGYKFGDFWRLGLVVLAWTMIVTVVVTPLYWKF</sequence>
<keyword evidence="3 7" id="KW-0812">Transmembrane</keyword>
<feature type="transmembrane region" description="Helical" evidence="7">
    <location>
        <begin position="578"/>
        <end position="601"/>
    </location>
</feature>
<feature type="transmembrane region" description="Helical" evidence="7">
    <location>
        <begin position="489"/>
        <end position="516"/>
    </location>
</feature>
<evidence type="ECO:0000259" key="8">
    <source>
        <dbReference type="PROSITE" id="PS51202"/>
    </source>
</evidence>
<dbReference type="RefSeq" id="WP_344198117.1">
    <property type="nucleotide sequence ID" value="NZ_BAAAND010000010.1"/>
</dbReference>
<evidence type="ECO:0000313" key="9">
    <source>
        <dbReference type="EMBL" id="GAA1605827.1"/>
    </source>
</evidence>
<dbReference type="PROSITE" id="PS51202">
    <property type="entry name" value="RCK_C"/>
    <property type="match status" value="1"/>
</dbReference>
<evidence type="ECO:0000313" key="10">
    <source>
        <dbReference type="Proteomes" id="UP001500190"/>
    </source>
</evidence>
<comment type="subcellular location">
    <subcellularLocation>
        <location evidence="1">Membrane</location>
        <topology evidence="1">Multi-pass membrane protein</topology>
    </subcellularLocation>
</comment>
<evidence type="ECO:0000256" key="2">
    <source>
        <dbReference type="ARBA" id="ARBA00022448"/>
    </source>
</evidence>
<dbReference type="EMBL" id="BAAAND010000010">
    <property type="protein sequence ID" value="GAA1605827.1"/>
    <property type="molecule type" value="Genomic_DNA"/>
</dbReference>
<dbReference type="InterPro" id="IPR004680">
    <property type="entry name" value="Cit_transptr-like_dom"/>
</dbReference>
<gene>
    <name evidence="9" type="ORF">GCM10009742_63790</name>
</gene>
<dbReference type="Gene3D" id="3.30.70.1450">
    <property type="entry name" value="Regulator of K+ conductance, C-terminal domain"/>
    <property type="match status" value="2"/>
</dbReference>
<feature type="transmembrane region" description="Helical" evidence="7">
    <location>
        <begin position="458"/>
        <end position="477"/>
    </location>
</feature>
<evidence type="ECO:0000256" key="7">
    <source>
        <dbReference type="SAM" id="Phobius"/>
    </source>
</evidence>
<reference evidence="9 10" key="1">
    <citation type="journal article" date="2019" name="Int. J. Syst. Evol. Microbiol.">
        <title>The Global Catalogue of Microorganisms (GCM) 10K type strain sequencing project: providing services to taxonomists for standard genome sequencing and annotation.</title>
        <authorList>
            <consortium name="The Broad Institute Genomics Platform"/>
            <consortium name="The Broad Institute Genome Sequencing Center for Infectious Disease"/>
            <person name="Wu L."/>
            <person name="Ma J."/>
        </authorList>
    </citation>
    <scope>NUCLEOTIDE SEQUENCE [LARGE SCALE GENOMIC DNA]</scope>
    <source>
        <strain evidence="9 10">JCM 14304</strain>
    </source>
</reference>
<keyword evidence="5 7" id="KW-1133">Transmembrane helix</keyword>
<dbReference type="SUPFAM" id="SSF116726">
    <property type="entry name" value="TrkA C-terminal domain-like"/>
    <property type="match status" value="2"/>
</dbReference>
<feature type="transmembrane region" description="Helical" evidence="7">
    <location>
        <begin position="95"/>
        <end position="126"/>
    </location>
</feature>
<dbReference type="PANTHER" id="PTHR43652">
    <property type="entry name" value="BASIC AMINO ACID ANTIPORTER YFCC-RELATED"/>
    <property type="match status" value="1"/>
</dbReference>
<feature type="transmembrane region" description="Helical" evidence="7">
    <location>
        <begin position="174"/>
        <end position="195"/>
    </location>
</feature>